<dbReference type="InterPro" id="IPR026961">
    <property type="entry name" value="PGG_dom"/>
</dbReference>
<evidence type="ECO:0000313" key="3">
    <source>
        <dbReference type="EMBL" id="RHN47594.1"/>
    </source>
</evidence>
<feature type="transmembrane region" description="Helical" evidence="1">
    <location>
        <begin position="39"/>
        <end position="57"/>
    </location>
</feature>
<dbReference type="AlphaFoldDB" id="A0A396H794"/>
<dbReference type="EMBL" id="PSQE01000007">
    <property type="protein sequence ID" value="RHN47594.1"/>
    <property type="molecule type" value="Genomic_DNA"/>
</dbReference>
<keyword evidence="1" id="KW-0812">Transmembrane</keyword>
<dbReference type="Pfam" id="PF13962">
    <property type="entry name" value="PGG"/>
    <property type="match status" value="1"/>
</dbReference>
<feature type="domain" description="PGG" evidence="2">
    <location>
        <begin position="33"/>
        <end position="69"/>
    </location>
</feature>
<accession>A0A396H794</accession>
<keyword evidence="1" id="KW-1133">Transmembrane helix</keyword>
<organism evidence="3">
    <name type="scientific">Medicago truncatula</name>
    <name type="common">Barrel medic</name>
    <name type="synonym">Medicago tribuloides</name>
    <dbReference type="NCBI Taxonomy" id="3880"/>
    <lineage>
        <taxon>Eukaryota</taxon>
        <taxon>Viridiplantae</taxon>
        <taxon>Streptophyta</taxon>
        <taxon>Embryophyta</taxon>
        <taxon>Tracheophyta</taxon>
        <taxon>Spermatophyta</taxon>
        <taxon>Magnoliopsida</taxon>
        <taxon>eudicotyledons</taxon>
        <taxon>Gunneridae</taxon>
        <taxon>Pentapetalae</taxon>
        <taxon>rosids</taxon>
        <taxon>fabids</taxon>
        <taxon>Fabales</taxon>
        <taxon>Fabaceae</taxon>
        <taxon>Papilionoideae</taxon>
        <taxon>50 kb inversion clade</taxon>
        <taxon>NPAAA clade</taxon>
        <taxon>Hologalegina</taxon>
        <taxon>IRL clade</taxon>
        <taxon>Trifolieae</taxon>
        <taxon>Medicago</taxon>
    </lineage>
</organism>
<evidence type="ECO:0000256" key="1">
    <source>
        <dbReference type="SAM" id="Phobius"/>
    </source>
</evidence>
<proteinExistence type="predicted"/>
<gene>
    <name evidence="3" type="ORF">MtrunA17_Chr7g0254681</name>
</gene>
<dbReference type="Gramene" id="rna42213">
    <property type="protein sequence ID" value="RHN47594.1"/>
    <property type="gene ID" value="gene42213"/>
</dbReference>
<comment type="caution">
    <text evidence="3">The sequence shown here is derived from an EMBL/GenBank/DDBJ whole genome shotgun (WGS) entry which is preliminary data.</text>
</comment>
<dbReference type="Proteomes" id="UP000265566">
    <property type="component" value="Chromosome 7"/>
</dbReference>
<evidence type="ECO:0000259" key="2">
    <source>
        <dbReference type="Pfam" id="PF13962"/>
    </source>
</evidence>
<reference evidence="3" key="1">
    <citation type="journal article" date="2018" name="Nat. Plants">
        <title>Whole-genome landscape of Medicago truncatula symbiotic genes.</title>
        <authorList>
            <person name="Pecrix Y."/>
            <person name="Gamas P."/>
            <person name="Carrere S."/>
        </authorList>
    </citation>
    <scope>NUCLEOTIDE SEQUENCE</scope>
    <source>
        <tissue evidence="3">Leaves</tissue>
    </source>
</reference>
<protein>
    <submittedName>
        <fullName evidence="3">Putative PGG domain-containing protein</fullName>
    </submittedName>
</protein>
<sequence length="77" mass="8453">MEGVVVQNGTQVLPGSSWANNQFTRYEKDQGNRMEQMRGSLMVVATVMASLTFQIAINPPGGVWQSKAEHAALVLQF</sequence>
<keyword evidence="1" id="KW-0472">Membrane</keyword>
<name>A0A396H794_MEDTR</name>